<evidence type="ECO:0000256" key="1">
    <source>
        <dbReference type="SAM" id="MobiDB-lite"/>
    </source>
</evidence>
<accession>A0A1L6MYL0</accession>
<dbReference type="AlphaFoldDB" id="A0A1L6MYL0"/>
<proteinExistence type="predicted"/>
<gene>
    <name evidence="3" type="ORF">BCY86_08280</name>
</gene>
<dbReference type="KEGG" id="pabo:BCY86_08280"/>
<dbReference type="PROSITE" id="PS51257">
    <property type="entry name" value="PROKAR_LIPOPROTEIN"/>
    <property type="match status" value="1"/>
</dbReference>
<evidence type="ECO:0008006" key="5">
    <source>
        <dbReference type="Google" id="ProtNLM"/>
    </source>
</evidence>
<keyword evidence="4" id="KW-1185">Reference proteome</keyword>
<feature type="compositionally biased region" description="Basic residues" evidence="1">
    <location>
        <begin position="236"/>
        <end position="249"/>
    </location>
</feature>
<feature type="region of interest" description="Disordered" evidence="1">
    <location>
        <begin position="159"/>
        <end position="257"/>
    </location>
</feature>
<evidence type="ECO:0000313" key="3">
    <source>
        <dbReference type="EMBL" id="APS00671.1"/>
    </source>
</evidence>
<reference evidence="3 4" key="1">
    <citation type="submission" date="2016-08" db="EMBL/GenBank/DDBJ databases">
        <title>Identification and validation of antigenic proteins from Pajaroellobacter abortibovis using de-novo genome sequence assembly and reverse vaccinology.</title>
        <authorList>
            <person name="Welly B.T."/>
            <person name="Miller M.R."/>
            <person name="Stott J.L."/>
            <person name="Blanchard M.T."/>
            <person name="Islas-Trejo A.D."/>
            <person name="O'Rourke S.M."/>
            <person name="Young A.E."/>
            <person name="Medrano J.F."/>
            <person name="Van Eenennaam A.L."/>
        </authorList>
    </citation>
    <scope>NUCLEOTIDE SEQUENCE [LARGE SCALE GENOMIC DNA]</scope>
    <source>
        <strain evidence="3 4">BTF92-0548A/99-0131</strain>
    </source>
</reference>
<dbReference type="EMBL" id="CP016908">
    <property type="protein sequence ID" value="APS00671.1"/>
    <property type="molecule type" value="Genomic_DNA"/>
</dbReference>
<dbReference type="STRING" id="1882918.BCY86_08280"/>
<evidence type="ECO:0000313" key="4">
    <source>
        <dbReference type="Proteomes" id="UP000185544"/>
    </source>
</evidence>
<dbReference type="Proteomes" id="UP000185544">
    <property type="component" value="Chromosome"/>
</dbReference>
<protein>
    <recommendedName>
        <fullName evidence="5">DUF5667 domain-containing protein</fullName>
    </recommendedName>
</protein>
<feature type="compositionally biased region" description="Basic residues" evidence="1">
    <location>
        <begin position="201"/>
        <end position="229"/>
    </location>
</feature>
<feature type="chain" id="PRO_5012340458" description="DUF5667 domain-containing protein" evidence="2">
    <location>
        <begin position="29"/>
        <end position="257"/>
    </location>
</feature>
<evidence type="ECO:0000256" key="2">
    <source>
        <dbReference type="SAM" id="SignalP"/>
    </source>
</evidence>
<organism evidence="3 4">
    <name type="scientific">Pajaroellobacter abortibovis</name>
    <dbReference type="NCBI Taxonomy" id="1882918"/>
    <lineage>
        <taxon>Bacteria</taxon>
        <taxon>Pseudomonadati</taxon>
        <taxon>Myxococcota</taxon>
        <taxon>Polyangia</taxon>
        <taxon>Polyangiales</taxon>
        <taxon>Polyangiaceae</taxon>
    </lineage>
</organism>
<dbReference type="RefSeq" id="WP_075277340.1">
    <property type="nucleotide sequence ID" value="NZ_CP016908.1"/>
</dbReference>
<keyword evidence="2" id="KW-0732">Signal</keyword>
<name>A0A1L6MYL0_9BACT</name>
<sequence>MKQERSWRSRVKKTVFCLGLLAALSCGVSSSSIRRNTPFKSGDPRYDEYFESVSSLLYQAASVVKQSQESSFRANVVQLLSQVEKAQQKGEELQARVTADFAKEGGDLPYLVHKEIDRSVELLTSLVGALNVQLEKAEGIEKQRQEELLTKAYEQQGKALDAGTDDAGIDTSSWSDGGEQVPSVQEEKSAESVPLEELIPKKKSNEKRHHSHSRERKLRHRREHHRSAKQHPEKPKKAKKATPASKKKQPSRDIFSP</sequence>
<feature type="signal peptide" evidence="2">
    <location>
        <begin position="1"/>
        <end position="28"/>
    </location>
</feature>